<dbReference type="Proteomes" id="UP000005396">
    <property type="component" value="Unassembled WGS sequence"/>
</dbReference>
<sequence length="35" mass="4209">MYFSGNRGKSIGFLMRNQREKANYKEVLWEAGLKW</sequence>
<evidence type="ECO:0000313" key="1">
    <source>
        <dbReference type="EMBL" id="EDP16722.1"/>
    </source>
</evidence>
<proteinExistence type="predicted"/>
<comment type="caution">
    <text evidence="1">The sequence shown here is derived from an EMBL/GenBank/DDBJ whole genome shotgun (WGS) entry which is preliminary data.</text>
</comment>
<dbReference type="AlphaFoldDB" id="A8RRP6"/>
<name>A8RRP6_ENTBW</name>
<evidence type="ECO:0000313" key="2">
    <source>
        <dbReference type="Proteomes" id="UP000005396"/>
    </source>
</evidence>
<organism evidence="1 2">
    <name type="scientific">Enterocloster bolteae (strain ATCC BAA-613 / DSM 15670 / CCUG 46953 / JCM 12243 / WAL 16351)</name>
    <name type="common">Clostridium bolteae</name>
    <dbReference type="NCBI Taxonomy" id="411902"/>
    <lineage>
        <taxon>Bacteria</taxon>
        <taxon>Bacillati</taxon>
        <taxon>Bacillota</taxon>
        <taxon>Clostridia</taxon>
        <taxon>Lachnospirales</taxon>
        <taxon>Lachnospiraceae</taxon>
        <taxon>Enterocloster</taxon>
    </lineage>
</organism>
<protein>
    <submittedName>
        <fullName evidence="1">Uncharacterized protein</fullName>
    </submittedName>
</protein>
<reference evidence="1 2" key="2">
    <citation type="submission" date="2007-09" db="EMBL/GenBank/DDBJ databases">
        <title>Draft genome sequence of Clostridium bolteae (ATCC BAA-613).</title>
        <authorList>
            <person name="Sudarsanam P."/>
            <person name="Ley R."/>
            <person name="Guruge J."/>
            <person name="Turnbaugh P.J."/>
            <person name="Mahowald M."/>
            <person name="Liep D."/>
            <person name="Gordon J."/>
        </authorList>
    </citation>
    <scope>NUCLEOTIDE SEQUENCE [LARGE SCALE GENOMIC DNA]</scope>
    <source>
        <strain evidence="2">ATCC BAA-613 / DSM 15670 / CCUG 46953 / JCM 12243 / WAL 16351</strain>
    </source>
</reference>
<dbReference type="EMBL" id="ABCC02000028">
    <property type="protein sequence ID" value="EDP16722.1"/>
    <property type="molecule type" value="Genomic_DNA"/>
</dbReference>
<accession>A8RRP6</accession>
<reference evidence="1 2" key="1">
    <citation type="submission" date="2007-08" db="EMBL/GenBank/DDBJ databases">
        <authorList>
            <person name="Fulton L."/>
            <person name="Clifton S."/>
            <person name="Fulton B."/>
            <person name="Xu J."/>
            <person name="Minx P."/>
            <person name="Pepin K.H."/>
            <person name="Johnson M."/>
            <person name="Thiruvilangam P."/>
            <person name="Bhonagiri V."/>
            <person name="Nash W.E."/>
            <person name="Mardis E.R."/>
            <person name="Wilson R.K."/>
        </authorList>
    </citation>
    <scope>NUCLEOTIDE SEQUENCE [LARGE SCALE GENOMIC DNA]</scope>
    <source>
        <strain evidence="2">ATCC BAA-613 / DSM 15670 / CCUG 46953 / JCM 12243 / WAL 16351</strain>
    </source>
</reference>
<gene>
    <name evidence="1" type="ORF">CLOBOL_03056</name>
</gene>
<dbReference type="HOGENOM" id="CLU_3364159_0_0_9"/>
<dbReference type="PaxDb" id="411902-CLOBOL_03056"/>